<accession>A0A0P1GC71</accession>
<dbReference type="EMBL" id="CYSB01000005">
    <property type="protein sequence ID" value="CUH63300.1"/>
    <property type="molecule type" value="Genomic_DNA"/>
</dbReference>
<dbReference type="EMBL" id="CYSC01000027">
    <property type="protein sequence ID" value="CUH71985.1"/>
    <property type="molecule type" value="Genomic_DNA"/>
</dbReference>
<evidence type="ECO:0000259" key="4">
    <source>
        <dbReference type="PROSITE" id="PS01124"/>
    </source>
</evidence>
<dbReference type="SUPFAM" id="SSF46689">
    <property type="entry name" value="Homeodomain-like"/>
    <property type="match status" value="1"/>
</dbReference>
<dbReference type="PANTHER" id="PTHR43280">
    <property type="entry name" value="ARAC-FAMILY TRANSCRIPTIONAL REGULATOR"/>
    <property type="match status" value="1"/>
</dbReference>
<dbReference type="GO" id="GO:0043565">
    <property type="term" value="F:sequence-specific DNA binding"/>
    <property type="evidence" value="ECO:0007669"/>
    <property type="project" value="InterPro"/>
</dbReference>
<reference evidence="6 8" key="1">
    <citation type="submission" date="2015-09" db="EMBL/GenBank/DDBJ databases">
        <authorList>
            <consortium name="Swine Surveillance"/>
        </authorList>
    </citation>
    <scope>NUCLEOTIDE SEQUENCE [LARGE SCALE GENOMIC DNA]</scope>
    <source>
        <strain evidence="6 8">5120</strain>
    </source>
</reference>
<dbReference type="InterPro" id="IPR018060">
    <property type="entry name" value="HTH_AraC"/>
</dbReference>
<evidence type="ECO:0000313" key="6">
    <source>
        <dbReference type="EMBL" id="CUH71985.1"/>
    </source>
</evidence>
<evidence type="ECO:0000256" key="1">
    <source>
        <dbReference type="ARBA" id="ARBA00023015"/>
    </source>
</evidence>
<dbReference type="Proteomes" id="UP000051887">
    <property type="component" value="Unassembled WGS sequence"/>
</dbReference>
<evidence type="ECO:0000313" key="7">
    <source>
        <dbReference type="Proteomes" id="UP000051086"/>
    </source>
</evidence>
<dbReference type="InterPro" id="IPR014710">
    <property type="entry name" value="RmlC-like_jellyroll"/>
</dbReference>
<dbReference type="AlphaFoldDB" id="A0A0P1GC71"/>
<feature type="domain" description="HTH araC/xylS-type" evidence="4">
    <location>
        <begin position="180"/>
        <end position="278"/>
    </location>
</feature>
<sequence>MSEIPAYTLYGEERFLPDALHIEAIKDRAGTLDWSISAHQHPHLHQLFLIEAGGVTLRVEGEAQRPELPCLISIPRGVVHGFTFTPGTRGWVITVQTAALPDMFAPASDLAGVLAAWGIVPGTGVMRQTAMALAAEHAQPDKGRATMLRALAAQMLCQAARALPDPQAQAPGTRAAEILAGFEHLLQTHVRNRWQVADYATALALTPTHLSRVLRAATGQSASATIEARTFQEACRQLAYTRLDVRQIGFDLGYEDPAYFSRQFRRHVGVTPSAYRKRVNAG</sequence>
<dbReference type="PRINTS" id="PR00032">
    <property type="entry name" value="HTHARAC"/>
</dbReference>
<dbReference type="Proteomes" id="UP000051086">
    <property type="component" value="Unassembled WGS sequence"/>
</dbReference>
<evidence type="ECO:0000313" key="8">
    <source>
        <dbReference type="Proteomes" id="UP000051887"/>
    </source>
</evidence>
<evidence type="ECO:0000256" key="2">
    <source>
        <dbReference type="ARBA" id="ARBA00023125"/>
    </source>
</evidence>
<dbReference type="SUPFAM" id="SSF51182">
    <property type="entry name" value="RmlC-like cupins"/>
    <property type="match status" value="1"/>
</dbReference>
<dbReference type="GO" id="GO:0003700">
    <property type="term" value="F:DNA-binding transcription factor activity"/>
    <property type="evidence" value="ECO:0007669"/>
    <property type="project" value="InterPro"/>
</dbReference>
<keyword evidence="3" id="KW-0804">Transcription</keyword>
<dbReference type="Gene3D" id="2.60.120.10">
    <property type="entry name" value="Jelly Rolls"/>
    <property type="match status" value="1"/>
</dbReference>
<dbReference type="InterPro" id="IPR047264">
    <property type="entry name" value="Cupin_HpaA-like_N"/>
</dbReference>
<dbReference type="CDD" id="cd06999">
    <property type="entry name" value="cupin_HpaA-like_N"/>
    <property type="match status" value="1"/>
</dbReference>
<name>A0A0P1GC71_9RHOB</name>
<protein>
    <submittedName>
        <fullName evidence="6">Bacillibactin transport regulator</fullName>
    </submittedName>
</protein>
<dbReference type="PROSITE" id="PS01124">
    <property type="entry name" value="HTH_ARAC_FAMILY_2"/>
    <property type="match status" value="1"/>
</dbReference>
<dbReference type="OrthoDB" id="9814125at2"/>
<dbReference type="SMART" id="SM00342">
    <property type="entry name" value="HTH_ARAC"/>
    <property type="match status" value="1"/>
</dbReference>
<dbReference type="RefSeq" id="WP_058243230.1">
    <property type="nucleotide sequence ID" value="NZ_CYSB01000005.1"/>
</dbReference>
<dbReference type="InterPro" id="IPR009057">
    <property type="entry name" value="Homeodomain-like_sf"/>
</dbReference>
<dbReference type="Gene3D" id="1.10.10.60">
    <property type="entry name" value="Homeodomain-like"/>
    <property type="match status" value="1"/>
</dbReference>
<keyword evidence="2" id="KW-0238">DNA-binding</keyword>
<dbReference type="InterPro" id="IPR011051">
    <property type="entry name" value="RmlC_Cupin_sf"/>
</dbReference>
<gene>
    <name evidence="6" type="primary">btr_1</name>
    <name evidence="5" type="ORF">TL5118_00412</name>
    <name evidence="6" type="ORF">TL5120_01780</name>
</gene>
<proteinExistence type="predicted"/>
<dbReference type="InterPro" id="IPR020449">
    <property type="entry name" value="Tscrpt_reg_AraC-type_HTH"/>
</dbReference>
<organism evidence="6 8">
    <name type="scientific">Thalassovita autumnalis</name>
    <dbReference type="NCBI Taxonomy" id="2072972"/>
    <lineage>
        <taxon>Bacteria</taxon>
        <taxon>Pseudomonadati</taxon>
        <taxon>Pseudomonadota</taxon>
        <taxon>Alphaproteobacteria</taxon>
        <taxon>Rhodobacterales</taxon>
        <taxon>Roseobacteraceae</taxon>
        <taxon>Thalassovita</taxon>
    </lineage>
</organism>
<dbReference type="PANTHER" id="PTHR43280:SF32">
    <property type="entry name" value="TRANSCRIPTIONAL REGULATORY PROTEIN"/>
    <property type="match status" value="1"/>
</dbReference>
<keyword evidence="1" id="KW-0805">Transcription regulation</keyword>
<reference evidence="5 7" key="2">
    <citation type="submission" date="2015-09" db="EMBL/GenBank/DDBJ databases">
        <authorList>
            <person name="Rodrigo-Torres L."/>
            <person name="Arahal D.R."/>
        </authorList>
    </citation>
    <scope>NUCLEOTIDE SEQUENCE [LARGE SCALE GENOMIC DNA]</scope>
    <source>
        <strain evidence="5 7">CECT 5118</strain>
    </source>
</reference>
<evidence type="ECO:0000256" key="3">
    <source>
        <dbReference type="ARBA" id="ARBA00023163"/>
    </source>
</evidence>
<keyword evidence="7" id="KW-1185">Reference proteome</keyword>
<dbReference type="Pfam" id="PF12833">
    <property type="entry name" value="HTH_18"/>
    <property type="match status" value="1"/>
</dbReference>
<evidence type="ECO:0000313" key="5">
    <source>
        <dbReference type="EMBL" id="CUH63300.1"/>
    </source>
</evidence>